<comment type="similarity">
    <text evidence="1">Belongs to the short-chain dehydrogenases/reductases (SDR) family.</text>
</comment>
<dbReference type="Gene3D" id="3.40.50.720">
    <property type="entry name" value="NAD(P)-binding Rossmann-like Domain"/>
    <property type="match status" value="1"/>
</dbReference>
<keyword evidence="2" id="KW-0560">Oxidoreductase</keyword>
<dbReference type="Proteomes" id="UP000028349">
    <property type="component" value="Unassembled WGS sequence"/>
</dbReference>
<dbReference type="PRINTS" id="PR00081">
    <property type="entry name" value="GDHRDH"/>
</dbReference>
<evidence type="ECO:0000313" key="4">
    <source>
        <dbReference type="Proteomes" id="UP000028349"/>
    </source>
</evidence>
<dbReference type="PANTHER" id="PTHR42760">
    <property type="entry name" value="SHORT-CHAIN DEHYDROGENASES/REDUCTASES FAMILY MEMBER"/>
    <property type="match status" value="1"/>
</dbReference>
<evidence type="ECO:0000256" key="1">
    <source>
        <dbReference type="ARBA" id="ARBA00006484"/>
    </source>
</evidence>
<evidence type="ECO:0000256" key="2">
    <source>
        <dbReference type="ARBA" id="ARBA00023002"/>
    </source>
</evidence>
<comment type="caution">
    <text evidence="3">The sequence shown here is derived from an EMBL/GenBank/DDBJ whole genome shotgun (WGS) entry which is preliminary data.</text>
</comment>
<dbReference type="InterPro" id="IPR002347">
    <property type="entry name" value="SDR_fam"/>
</dbReference>
<dbReference type="InterPro" id="IPR036291">
    <property type="entry name" value="NAD(P)-bd_dom_sf"/>
</dbReference>
<accession>A0ABR4TYS2</accession>
<keyword evidence="4" id="KW-1185">Reference proteome</keyword>
<evidence type="ECO:0000313" key="3">
    <source>
        <dbReference type="EMBL" id="KEY18820.1"/>
    </source>
</evidence>
<dbReference type="EMBL" id="JPEP01000002">
    <property type="protein sequence ID" value="KEY18820.1"/>
    <property type="molecule type" value="Genomic_DNA"/>
</dbReference>
<gene>
    <name evidence="3" type="ORF">HY04_10125</name>
</gene>
<organism evidence="3 4">
    <name type="scientific">Kaistella antarctica</name>
    <dbReference type="NCBI Taxonomy" id="266748"/>
    <lineage>
        <taxon>Bacteria</taxon>
        <taxon>Pseudomonadati</taxon>
        <taxon>Bacteroidota</taxon>
        <taxon>Flavobacteriia</taxon>
        <taxon>Flavobacteriales</taxon>
        <taxon>Weeksellaceae</taxon>
        <taxon>Chryseobacterium group</taxon>
        <taxon>Kaistella</taxon>
    </lineage>
</organism>
<sequence>MILDKKVIIVTGGSGLLGREIIKDITSKGGIAINVDIGVETNLKNRNIKADITSEISVEETISLVYQNFGKIDGLVNNAYPRTEDWGAVFEEIQYSTWQKNVDMQMNAVFLFIQKIAPYLIESKGSVVSMASIYGVVGNDMSLYENTKIKTAPAYTAIKGGIINFTRYLSAYYGSKGVRFNCVSPGGIFDNQDPIFVNNYENKVPMGRMGSPKDIAPSISFLLSHEAQYITGQNLIVDGGWTAI</sequence>
<reference evidence="3 4" key="1">
    <citation type="submission" date="2014-07" db="EMBL/GenBank/DDBJ databases">
        <authorList>
            <person name="Pisani N.G."/>
            <person name="Newman J.D."/>
        </authorList>
    </citation>
    <scope>NUCLEOTIDE SEQUENCE [LARGE SCALE GENOMIC DNA]</scope>
    <source>
        <strain evidence="3 4">LMG 24720</strain>
    </source>
</reference>
<proteinExistence type="inferred from homology"/>
<dbReference type="PANTHER" id="PTHR42760:SF133">
    <property type="entry name" value="3-OXOACYL-[ACYL-CARRIER-PROTEIN] REDUCTASE"/>
    <property type="match status" value="1"/>
</dbReference>
<dbReference type="RefSeq" id="WP_034719394.1">
    <property type="nucleotide sequence ID" value="NZ_FOIX01000004.1"/>
</dbReference>
<dbReference type="PRINTS" id="PR00080">
    <property type="entry name" value="SDRFAMILY"/>
</dbReference>
<dbReference type="Pfam" id="PF13561">
    <property type="entry name" value="adh_short_C2"/>
    <property type="match status" value="1"/>
</dbReference>
<dbReference type="SUPFAM" id="SSF51735">
    <property type="entry name" value="NAD(P)-binding Rossmann-fold domains"/>
    <property type="match status" value="1"/>
</dbReference>
<protein>
    <submittedName>
        <fullName evidence="3">Short-chain dehydrogenase</fullName>
    </submittedName>
</protein>
<name>A0ABR4TYS2_9FLAO</name>